<reference evidence="3" key="1">
    <citation type="submission" date="2016-10" db="EMBL/GenBank/DDBJ databases">
        <authorList>
            <person name="Varghese N."/>
            <person name="Submissions S."/>
        </authorList>
    </citation>
    <scope>NUCLEOTIDE SEQUENCE [LARGE SCALE GENOMIC DNA]</scope>
    <source>
        <strain evidence="3">B48,IBRC-M 10115,DSM 25386,CECT 8001</strain>
    </source>
</reference>
<proteinExistence type="predicted"/>
<dbReference type="RefSeq" id="WP_090741324.1">
    <property type="nucleotide sequence ID" value="NZ_FOBW01000002.1"/>
</dbReference>
<sequence length="340" mass="39457">MKKQDSEKDNIVLFPGLEQRLLEKGLEYLHEKKYRQAIDYLEQARDLDPDNSEVYIGLVLANFESGHTQEAKRLAAEMLKEGLGEYIQVMDLYIMIMVQLNEYKEIIATIEALLEEKEIPVDKYEHFSKMLQFSRNMAENHTDTSSTEANVAESKIERLSLFAYQDPKDQMLIAARLAKENVRPYIHEIKLYLSSKDGHPFQKSMLLNILREQEYDREVEVEKLGMKGEFIPATLPEIHEIKKLQEISSLLESQLESDDPVLYENIKSLLERNFFLMYPFDPQPEGASAWAAAYQYLAEAYYGLNGTLDDYCEKYEVSAEETTAALDFIKKIEEISYPII</sequence>
<organism evidence="2 3">
    <name type="scientific">Mesobacillus persicus</name>
    <dbReference type="NCBI Taxonomy" id="930146"/>
    <lineage>
        <taxon>Bacteria</taxon>
        <taxon>Bacillati</taxon>
        <taxon>Bacillota</taxon>
        <taxon>Bacilli</taxon>
        <taxon>Bacillales</taxon>
        <taxon>Bacillaceae</taxon>
        <taxon>Mesobacillus</taxon>
    </lineage>
</organism>
<dbReference type="Gene3D" id="1.25.40.10">
    <property type="entry name" value="Tetratricopeptide repeat domain"/>
    <property type="match status" value="1"/>
</dbReference>
<dbReference type="Pfam" id="PF14559">
    <property type="entry name" value="TPR_19"/>
    <property type="match status" value="1"/>
</dbReference>
<feature type="repeat" description="TPR" evidence="1">
    <location>
        <begin position="18"/>
        <end position="51"/>
    </location>
</feature>
<dbReference type="InterPro" id="IPR011990">
    <property type="entry name" value="TPR-like_helical_dom_sf"/>
</dbReference>
<dbReference type="AlphaFoldDB" id="A0A1H7XL67"/>
<name>A0A1H7XL67_9BACI</name>
<evidence type="ECO:0000256" key="1">
    <source>
        <dbReference type="PROSITE-ProRule" id="PRU00339"/>
    </source>
</evidence>
<keyword evidence="3" id="KW-1185">Reference proteome</keyword>
<dbReference type="STRING" id="930146.SAMN05192533_102240"/>
<evidence type="ECO:0000313" key="2">
    <source>
        <dbReference type="EMBL" id="SEM33958.1"/>
    </source>
</evidence>
<dbReference type="EMBL" id="FOBW01000002">
    <property type="protein sequence ID" value="SEM33958.1"/>
    <property type="molecule type" value="Genomic_DNA"/>
</dbReference>
<dbReference type="SUPFAM" id="SSF116965">
    <property type="entry name" value="Hypothetical protein MPN330"/>
    <property type="match status" value="1"/>
</dbReference>
<dbReference type="OrthoDB" id="2364593at2"/>
<evidence type="ECO:0000313" key="3">
    <source>
        <dbReference type="Proteomes" id="UP000198553"/>
    </source>
</evidence>
<dbReference type="SUPFAM" id="SSF48452">
    <property type="entry name" value="TPR-like"/>
    <property type="match status" value="1"/>
</dbReference>
<gene>
    <name evidence="2" type="ORF">SAMN05192533_102240</name>
</gene>
<accession>A0A1H7XL67</accession>
<keyword evidence="1" id="KW-0802">TPR repeat</keyword>
<dbReference type="InterPro" id="IPR019734">
    <property type="entry name" value="TPR_rpt"/>
</dbReference>
<dbReference type="PROSITE" id="PS50005">
    <property type="entry name" value="TPR"/>
    <property type="match status" value="1"/>
</dbReference>
<protein>
    <submittedName>
        <fullName evidence="2">Tetratricopeptide repeat-containing protein</fullName>
    </submittedName>
</protein>
<dbReference type="SMART" id="SM00028">
    <property type="entry name" value="TPR"/>
    <property type="match status" value="1"/>
</dbReference>
<dbReference type="Proteomes" id="UP000198553">
    <property type="component" value="Unassembled WGS sequence"/>
</dbReference>